<name>A0A816DAI0_9BILA</name>
<feature type="region of interest" description="Disordered" evidence="2">
    <location>
        <begin position="22"/>
        <end position="118"/>
    </location>
</feature>
<organism evidence="3 4">
    <name type="scientific">Rotaria magnacalcarata</name>
    <dbReference type="NCBI Taxonomy" id="392030"/>
    <lineage>
        <taxon>Eukaryota</taxon>
        <taxon>Metazoa</taxon>
        <taxon>Spiralia</taxon>
        <taxon>Gnathifera</taxon>
        <taxon>Rotifera</taxon>
        <taxon>Eurotatoria</taxon>
        <taxon>Bdelloidea</taxon>
        <taxon>Philodinida</taxon>
        <taxon>Philodinidae</taxon>
        <taxon>Rotaria</taxon>
    </lineage>
</organism>
<feature type="coiled-coil region" evidence="1">
    <location>
        <begin position="236"/>
        <end position="263"/>
    </location>
</feature>
<evidence type="ECO:0000256" key="1">
    <source>
        <dbReference type="SAM" id="Coils"/>
    </source>
</evidence>
<dbReference type="EMBL" id="CAJNOW010014607">
    <property type="protein sequence ID" value="CAF1633749.1"/>
    <property type="molecule type" value="Genomic_DNA"/>
</dbReference>
<dbReference type="Proteomes" id="UP000663834">
    <property type="component" value="Unassembled WGS sequence"/>
</dbReference>
<accession>A0A816DAI0</accession>
<dbReference type="OrthoDB" id="10620830at2759"/>
<feature type="compositionally biased region" description="Polar residues" evidence="2">
    <location>
        <begin position="82"/>
        <end position="111"/>
    </location>
</feature>
<gene>
    <name evidence="3" type="ORF">KQP761_LOCUS26674</name>
</gene>
<evidence type="ECO:0000256" key="2">
    <source>
        <dbReference type="SAM" id="MobiDB-lite"/>
    </source>
</evidence>
<evidence type="ECO:0000313" key="4">
    <source>
        <dbReference type="Proteomes" id="UP000663834"/>
    </source>
</evidence>
<reference evidence="3" key="1">
    <citation type="submission" date="2021-02" db="EMBL/GenBank/DDBJ databases">
        <authorList>
            <person name="Nowell W R."/>
        </authorList>
    </citation>
    <scope>NUCLEOTIDE SEQUENCE</scope>
</reference>
<sequence>MNAIQKDRLCEGNDIQEQIHQFNQQEKSGKSSSLKRHHTNHSQVEEQSFYDRTDDNENDDYQQIMNHRDKKKMKDKGEKYSTRTITNSNSFQENTNINNSNRPPFQRSGPSQPQQHQQQAVIINNNNNKLNSNNQIKVSHQALKFAAENHLQPLKFVCEPRISEQKQSAKLIQDFFKFISTDFSKQNPTYLKPLGFDKEHQFKLIGNDYNVWPILQHNVANQTTSSNNNNNIYTTITSLRDDLDKIKKEYTEEQRKIHQKYTENLNAMNQSWLIMQQQVDTQTQMVTTMNDIIGSTLFTTCSIVISSVCLTLEKMKNGKNNAELDGIINVTQQQLTLLNNEKSIYLTHQSSLQQLLNKQKLALNSALSTIIQQQNE</sequence>
<comment type="caution">
    <text evidence="3">The sequence shown here is derived from an EMBL/GenBank/DDBJ whole genome shotgun (WGS) entry which is preliminary data.</text>
</comment>
<proteinExistence type="predicted"/>
<keyword evidence="1" id="KW-0175">Coiled coil</keyword>
<dbReference type="AlphaFoldDB" id="A0A816DAI0"/>
<feature type="compositionally biased region" description="Polar residues" evidence="2">
    <location>
        <begin position="22"/>
        <end position="32"/>
    </location>
</feature>
<protein>
    <submittedName>
        <fullName evidence="3">Uncharacterized protein</fullName>
    </submittedName>
</protein>
<evidence type="ECO:0000313" key="3">
    <source>
        <dbReference type="EMBL" id="CAF1633749.1"/>
    </source>
</evidence>